<dbReference type="Pfam" id="PF00743">
    <property type="entry name" value="FMO-like"/>
    <property type="match status" value="2"/>
</dbReference>
<keyword evidence="2" id="KW-0285">Flavoprotein</keyword>
<dbReference type="SUPFAM" id="SSF51905">
    <property type="entry name" value="FAD/NAD(P)-binding domain"/>
    <property type="match status" value="2"/>
</dbReference>
<dbReference type="PIRSF" id="PIRSF000332">
    <property type="entry name" value="FMO"/>
    <property type="match status" value="1"/>
</dbReference>
<evidence type="ECO:0000256" key="1">
    <source>
        <dbReference type="ARBA" id="ARBA00009183"/>
    </source>
</evidence>
<dbReference type="AlphaFoldDB" id="A0A0B7JT79"/>
<keyword evidence="4" id="KW-0521">NADP</keyword>
<dbReference type="Pfam" id="PF13450">
    <property type="entry name" value="NAD_binding_8"/>
    <property type="match status" value="1"/>
</dbReference>
<keyword evidence="3" id="KW-0274">FAD</keyword>
<dbReference type="GO" id="GO:0050660">
    <property type="term" value="F:flavin adenine dinucleotide binding"/>
    <property type="evidence" value="ECO:0007669"/>
    <property type="project" value="InterPro"/>
</dbReference>
<protein>
    <recommendedName>
        <fullName evidence="7">FAD dependent oxidoreductase domain-containing protein</fullName>
    </recommendedName>
</protein>
<dbReference type="InterPro" id="IPR000960">
    <property type="entry name" value="Flavin_mOase"/>
</dbReference>
<accession>A0A0B7JT79</accession>
<dbReference type="PANTHER" id="PTHR23023">
    <property type="entry name" value="DIMETHYLANILINE MONOOXYGENASE"/>
    <property type="match status" value="1"/>
</dbReference>
<proteinExistence type="inferred from homology"/>
<sequence length="540" mass="60271">MSPTTNGVASSADDGVFKEGVRVAVIGAGVSGVCTGVRLLQQGAHVVVFERSQVSSGVWHFDPRIDSNSVAYPSKEASLGEYETSLPGQFLPPGVKNGYSKVDEARLRHHALNTTDREALESSFAPPGPCYSGLKNNIPTRLLYSNLKLWPSGTKDNVPHWEIEKYIQDIGAENDLEKFTLYNTRVETSRKSDDGKKWLLRTITLLPKEGTPRIVERAWEFDAVVVCSGHYNLPRIPDFPGLPEWKQGFMDRVIHSKEYRNPDDFRDRNVLVVGGATSASDICRELDGVAKTVYQSTRGGKFDHPATIIPPAVKRVGEVNSFVLDKGNHVENLRDPSSYIPGQVLLRNGERIKDLHHIIIATGYLTSFPFLSQFHGDNVPIEDATPELLVTSEANMVHNLHKDIFYIEDPSLSFVGIPYYVATFSVFDFQAEAVARVLTGKTKLPSREVLRDEYNKKIALRGRGRNFHSLADEGAELGYVKDLADSINKGAHDSKADLMQGHSEEWLDSFEKYKLWRNGLKKGTVSLLTSLEEFIRLEKK</sequence>
<evidence type="ECO:0000313" key="6">
    <source>
        <dbReference type="EMBL" id="CEO46492.1"/>
    </source>
</evidence>
<dbReference type="InterPro" id="IPR020946">
    <property type="entry name" value="Flavin_mOase-like"/>
</dbReference>
<dbReference type="GO" id="GO:0050661">
    <property type="term" value="F:NADP binding"/>
    <property type="evidence" value="ECO:0007669"/>
    <property type="project" value="InterPro"/>
</dbReference>
<dbReference type="GO" id="GO:0004499">
    <property type="term" value="F:N,N-dimethylaniline monooxygenase activity"/>
    <property type="evidence" value="ECO:0007669"/>
    <property type="project" value="InterPro"/>
</dbReference>
<gene>
    <name evidence="6" type="ORF">BN869_000002547_1</name>
</gene>
<dbReference type="EMBL" id="CDPU01000005">
    <property type="protein sequence ID" value="CEO46492.1"/>
    <property type="molecule type" value="Genomic_DNA"/>
</dbReference>
<reference evidence="6" key="1">
    <citation type="submission" date="2015-01" db="EMBL/GenBank/DDBJ databases">
        <authorList>
            <person name="Durling Mikael"/>
        </authorList>
    </citation>
    <scope>NUCLEOTIDE SEQUENCE</scope>
</reference>
<dbReference type="Gene3D" id="3.50.50.60">
    <property type="entry name" value="FAD/NAD(P)-binding domain"/>
    <property type="match status" value="2"/>
</dbReference>
<evidence type="ECO:0000256" key="2">
    <source>
        <dbReference type="ARBA" id="ARBA00022630"/>
    </source>
</evidence>
<evidence type="ECO:0000256" key="5">
    <source>
        <dbReference type="ARBA" id="ARBA00023002"/>
    </source>
</evidence>
<dbReference type="InterPro" id="IPR050346">
    <property type="entry name" value="FMO-like"/>
</dbReference>
<dbReference type="InterPro" id="IPR036188">
    <property type="entry name" value="FAD/NAD-bd_sf"/>
</dbReference>
<organism evidence="6">
    <name type="scientific">Bionectria ochroleuca</name>
    <name type="common">Gliocladium roseum</name>
    <dbReference type="NCBI Taxonomy" id="29856"/>
    <lineage>
        <taxon>Eukaryota</taxon>
        <taxon>Fungi</taxon>
        <taxon>Dikarya</taxon>
        <taxon>Ascomycota</taxon>
        <taxon>Pezizomycotina</taxon>
        <taxon>Sordariomycetes</taxon>
        <taxon>Hypocreomycetidae</taxon>
        <taxon>Hypocreales</taxon>
        <taxon>Bionectriaceae</taxon>
        <taxon>Clonostachys</taxon>
    </lineage>
</organism>
<comment type="similarity">
    <text evidence="1">Belongs to the FMO family.</text>
</comment>
<keyword evidence="5" id="KW-0560">Oxidoreductase</keyword>
<evidence type="ECO:0000256" key="3">
    <source>
        <dbReference type="ARBA" id="ARBA00022827"/>
    </source>
</evidence>
<evidence type="ECO:0008006" key="7">
    <source>
        <dbReference type="Google" id="ProtNLM"/>
    </source>
</evidence>
<dbReference type="PRINTS" id="PR00419">
    <property type="entry name" value="ADXRDTASE"/>
</dbReference>
<evidence type="ECO:0000256" key="4">
    <source>
        <dbReference type="ARBA" id="ARBA00022857"/>
    </source>
</evidence>
<name>A0A0B7JT79_BIOOC</name>